<dbReference type="AlphaFoldDB" id="A0A508A360"/>
<dbReference type="OrthoDB" id="1451537at2"/>
<evidence type="ECO:0000259" key="1">
    <source>
        <dbReference type="Pfam" id="PF13648"/>
    </source>
</evidence>
<dbReference type="RefSeq" id="WP_141420812.1">
    <property type="nucleotide sequence ID" value="NZ_VIAR01000002.1"/>
</dbReference>
<evidence type="ECO:0000313" key="2">
    <source>
        <dbReference type="EMBL" id="TQD40282.1"/>
    </source>
</evidence>
<protein>
    <submittedName>
        <fullName evidence="2">Lipocalin family protein</fullName>
    </submittedName>
</protein>
<organism evidence="2 3">
    <name type="scientific">Haloflavibacter putidus</name>
    <dbReference type="NCBI Taxonomy" id="2576776"/>
    <lineage>
        <taxon>Bacteria</taxon>
        <taxon>Pseudomonadati</taxon>
        <taxon>Bacteroidota</taxon>
        <taxon>Flavobacteriia</taxon>
        <taxon>Flavobacteriales</taxon>
        <taxon>Flavobacteriaceae</taxon>
        <taxon>Haloflavibacter</taxon>
    </lineage>
</organism>
<sequence>MKIYNFKVVQILLCFGVLFFASKPFFAQSLEGKWNIAKIDTRHSTLIEFTKDSIFFYEFDKRRSATAYQVKDNRLIVDKTSVPIAGEFEFVNSQRLRLKPNKAKKTIDFVRLKPTKTSLTKDEITQMKFEINYRERAIPIIFDQAEDKTSKAMRLEKLDATYFISFYRETKRKGALAIESISPKKIMIYGFPEEPFVVSGVRLNSTESMTHANTVSALSENLPIAKALVGMWFYKSIEGRPSLSKCTKKTFFRFTEDLKIETKPYAKDFSNGNCVAGSTINGTYKINGDKEIEVTQNGKTEIWKILSLSKTILKVEKDGRALVLAKQ</sequence>
<comment type="caution">
    <text evidence="2">The sequence shown here is derived from an EMBL/GenBank/DDBJ whole genome shotgun (WGS) entry which is preliminary data.</text>
</comment>
<accession>A0A508A360</accession>
<keyword evidence="3" id="KW-1185">Reference proteome</keyword>
<dbReference type="EMBL" id="VIAR01000002">
    <property type="protein sequence ID" value="TQD40282.1"/>
    <property type="molecule type" value="Genomic_DNA"/>
</dbReference>
<feature type="domain" description="Lipocalin-like" evidence="1">
    <location>
        <begin position="228"/>
        <end position="314"/>
    </location>
</feature>
<reference evidence="2 3" key="1">
    <citation type="submission" date="2019-06" db="EMBL/GenBank/DDBJ databases">
        <title>Flavibacter putida gen. nov., sp. nov., a novel marine bacterium of the family Flavobacteriaceae isolated from coastal seawater.</title>
        <authorList>
            <person name="Feng X."/>
        </authorList>
    </citation>
    <scope>NUCLEOTIDE SEQUENCE [LARGE SCALE GENOMIC DNA]</scope>
    <source>
        <strain evidence="2 3">PLHSN227</strain>
    </source>
</reference>
<gene>
    <name evidence="2" type="ORF">FKR84_03530</name>
</gene>
<dbReference type="InterPro" id="IPR024311">
    <property type="entry name" value="Lipocalin-like"/>
</dbReference>
<dbReference type="Proteomes" id="UP000317169">
    <property type="component" value="Unassembled WGS sequence"/>
</dbReference>
<evidence type="ECO:0000313" key="3">
    <source>
        <dbReference type="Proteomes" id="UP000317169"/>
    </source>
</evidence>
<name>A0A508A360_9FLAO</name>
<dbReference type="Pfam" id="PF13648">
    <property type="entry name" value="Lipocalin_4"/>
    <property type="match status" value="1"/>
</dbReference>
<proteinExistence type="predicted"/>